<dbReference type="InterPro" id="IPR053714">
    <property type="entry name" value="Iso_Racemase_Enz_sf"/>
</dbReference>
<dbReference type="PANTHER" id="PTHR28047">
    <property type="entry name" value="PROTEIN DCG1"/>
    <property type="match status" value="1"/>
</dbReference>
<name>A0ABS4XIX7_9MICC</name>
<evidence type="ECO:0000313" key="2">
    <source>
        <dbReference type="EMBL" id="MBP2388414.1"/>
    </source>
</evidence>
<dbReference type="PANTHER" id="PTHR28047:SF5">
    <property type="entry name" value="PROTEIN DCG1"/>
    <property type="match status" value="1"/>
</dbReference>
<comment type="caution">
    <text evidence="2">The sequence shown here is derived from an EMBL/GenBank/DDBJ whole genome shotgun (WGS) entry which is preliminary data.</text>
</comment>
<gene>
    <name evidence="2" type="ORF">JOF47_003987</name>
</gene>
<keyword evidence="2" id="KW-0413">Isomerase</keyword>
<dbReference type="RefSeq" id="WP_210002007.1">
    <property type="nucleotide sequence ID" value="NZ_BAAAJY010000001.1"/>
</dbReference>
<dbReference type="InterPro" id="IPR015942">
    <property type="entry name" value="Asp/Glu/hydantoin_racemase"/>
</dbReference>
<reference evidence="2 3" key="1">
    <citation type="submission" date="2021-03" db="EMBL/GenBank/DDBJ databases">
        <title>Sequencing the genomes of 1000 actinobacteria strains.</title>
        <authorList>
            <person name="Klenk H.-P."/>
        </authorList>
    </citation>
    <scope>NUCLEOTIDE SEQUENCE [LARGE SCALE GENOMIC DNA]</scope>
    <source>
        <strain evidence="2 3">DSM 15797</strain>
    </source>
</reference>
<organism evidence="2 3">
    <name type="scientific">Paeniglutamicibacter kerguelensis</name>
    <dbReference type="NCBI Taxonomy" id="254788"/>
    <lineage>
        <taxon>Bacteria</taxon>
        <taxon>Bacillati</taxon>
        <taxon>Actinomycetota</taxon>
        <taxon>Actinomycetes</taxon>
        <taxon>Micrococcales</taxon>
        <taxon>Micrococcaceae</taxon>
        <taxon>Paeniglutamicibacter</taxon>
    </lineage>
</organism>
<dbReference type="Pfam" id="PF01177">
    <property type="entry name" value="Asp_Glu_race"/>
    <property type="match status" value="1"/>
</dbReference>
<protein>
    <submittedName>
        <fullName evidence="2">Allantoin racemase</fullName>
        <ecNumber evidence="2">5.1.99.3</ecNumber>
    </submittedName>
</protein>
<dbReference type="Gene3D" id="3.40.50.12500">
    <property type="match status" value="1"/>
</dbReference>
<dbReference type="EC" id="5.1.99.3" evidence="2"/>
<accession>A0ABS4XIX7</accession>
<dbReference type="EMBL" id="JAGIOF010000003">
    <property type="protein sequence ID" value="MBP2388414.1"/>
    <property type="molecule type" value="Genomic_DNA"/>
</dbReference>
<evidence type="ECO:0000313" key="3">
    <source>
        <dbReference type="Proteomes" id="UP001296993"/>
    </source>
</evidence>
<evidence type="ECO:0000256" key="1">
    <source>
        <dbReference type="ARBA" id="ARBA00038414"/>
    </source>
</evidence>
<sequence length="246" mass="25437">MSTLRTAPATRAAATRRIAVINSNSSASVTAQLADTLTPVLREGTEAHFMNPEEGPAGIDTLLDVAISGVHTAELVRQWSDDFDAFVVACGNDPGLAAAREVTNRPVVGIAEAGILQACAMGARFSVAVLAPGKIPGMRALVRGYGLEGRLASIVPARSSSRAASTSPDELLAQLIEACMGLGDEELGDTLVLTGSVMGRIAPRLSQAISRPVVSGLLAGVRMAETLADAHITQTSTTHDLPQEDS</sequence>
<dbReference type="InterPro" id="IPR052186">
    <property type="entry name" value="Hydantoin_racemase-like"/>
</dbReference>
<comment type="similarity">
    <text evidence="1">Belongs to the HyuE racemase family.</text>
</comment>
<proteinExistence type="inferred from homology"/>
<keyword evidence="3" id="KW-1185">Reference proteome</keyword>
<dbReference type="Proteomes" id="UP001296993">
    <property type="component" value="Unassembled WGS sequence"/>
</dbReference>
<dbReference type="GO" id="GO:0047653">
    <property type="term" value="F:allantoin racemase activity"/>
    <property type="evidence" value="ECO:0007669"/>
    <property type="project" value="UniProtKB-EC"/>
</dbReference>